<dbReference type="Gene3D" id="2.60.120.560">
    <property type="entry name" value="Exo-inulinase, domain 1"/>
    <property type="match status" value="1"/>
</dbReference>
<dbReference type="InterPro" id="IPR006232">
    <property type="entry name" value="Suc6P_hydrolase"/>
</dbReference>
<accession>V5Z9S2</accession>
<dbReference type="InterPro" id="IPR051214">
    <property type="entry name" value="GH32_Enzymes"/>
</dbReference>
<dbReference type="Proteomes" id="UP000018217">
    <property type="component" value="Unassembled WGS sequence"/>
</dbReference>
<dbReference type="UniPathway" id="UPA00238"/>
<dbReference type="GO" id="GO:0005737">
    <property type="term" value="C:cytoplasm"/>
    <property type="evidence" value="ECO:0007669"/>
    <property type="project" value="UniProtKB-SubCell"/>
</dbReference>
<keyword evidence="9" id="KW-1185">Reference proteome</keyword>
<dbReference type="InterPro" id="IPR023296">
    <property type="entry name" value="Glyco_hydro_beta-prop_sf"/>
</dbReference>
<keyword evidence="5" id="KW-0963">Cytoplasm</keyword>
<dbReference type="PANTHER" id="PTHR43101:SF1">
    <property type="entry name" value="BETA-FRUCTOSIDASE"/>
    <property type="match status" value="1"/>
</dbReference>
<evidence type="ECO:0000256" key="4">
    <source>
        <dbReference type="RuleBase" id="RU362110"/>
    </source>
</evidence>
<dbReference type="SUPFAM" id="SSF75005">
    <property type="entry name" value="Arabinanase/levansucrase/invertase"/>
    <property type="match status" value="1"/>
</dbReference>
<dbReference type="InterPro" id="IPR013148">
    <property type="entry name" value="Glyco_hydro_32_N"/>
</dbReference>
<dbReference type="SMART" id="SM00640">
    <property type="entry name" value="Glyco_32"/>
    <property type="match status" value="1"/>
</dbReference>
<evidence type="ECO:0000313" key="9">
    <source>
        <dbReference type="Proteomes" id="UP000018217"/>
    </source>
</evidence>
<evidence type="ECO:0000256" key="2">
    <source>
        <dbReference type="ARBA" id="ARBA00022801"/>
    </source>
</evidence>
<dbReference type="OrthoDB" id="9801455at2"/>
<comment type="caution">
    <text evidence="8">The sequence shown here is derived from an EMBL/GenBank/DDBJ whole genome shotgun (WGS) entry which is preliminary data.</text>
</comment>
<dbReference type="RefSeq" id="WP_023655883.1">
    <property type="nucleotide sequence ID" value="NZ_CAHS01000016.1"/>
</dbReference>
<dbReference type="EMBL" id="CAHS01000016">
    <property type="protein sequence ID" value="CCG88108.1"/>
    <property type="molecule type" value="Genomic_DNA"/>
</dbReference>
<comment type="function">
    <text evidence="5">Enables the bacterium to metabolize sucrose as a sole carbon source.</text>
</comment>
<comment type="catalytic activity">
    <reaction evidence="4">
        <text>Hydrolysis of terminal non-reducing beta-D-fructofuranoside residues in beta-D-fructofuranosides.</text>
        <dbReference type="EC" id="3.2.1.26"/>
    </reaction>
</comment>
<dbReference type="InterPro" id="IPR013320">
    <property type="entry name" value="ConA-like_dom_sf"/>
</dbReference>
<dbReference type="NCBIfam" id="TIGR01322">
    <property type="entry name" value="scrB_fam"/>
    <property type="match status" value="1"/>
</dbReference>
<dbReference type="Pfam" id="PF08244">
    <property type="entry name" value="Glyco_hydro_32C"/>
    <property type="match status" value="1"/>
</dbReference>
<keyword evidence="2 4" id="KW-0378">Hydrolase</keyword>
<dbReference type="STRING" id="1161919.EPIR_2745"/>
<feature type="domain" description="Glycosyl hydrolase family 32 N-terminal" evidence="6">
    <location>
        <begin position="31"/>
        <end position="335"/>
    </location>
</feature>
<dbReference type="SUPFAM" id="SSF49899">
    <property type="entry name" value="Concanavalin A-like lectins/glucanases"/>
    <property type="match status" value="1"/>
</dbReference>
<dbReference type="InterPro" id="IPR001362">
    <property type="entry name" value="Glyco_hydro_32"/>
</dbReference>
<comment type="pathway">
    <text evidence="5">Glycan biosynthesis; sucrose metabolism.</text>
</comment>
<dbReference type="Pfam" id="PF00251">
    <property type="entry name" value="Glyco_hydro_32N"/>
    <property type="match status" value="1"/>
</dbReference>
<dbReference type="InterPro" id="IPR013189">
    <property type="entry name" value="Glyco_hydro_32_C"/>
</dbReference>
<comment type="similarity">
    <text evidence="1 4">Belongs to the glycosyl hydrolase 32 family.</text>
</comment>
<dbReference type="InterPro" id="IPR018053">
    <property type="entry name" value="Glyco_hydro_32_AS"/>
</dbReference>
<evidence type="ECO:0000259" key="6">
    <source>
        <dbReference type="Pfam" id="PF00251"/>
    </source>
</evidence>
<name>V5Z9S2_9GAMM</name>
<reference evidence="8 9" key="1">
    <citation type="journal article" date="2013" name="Syst. Appl. Microbiol.">
        <title>Phylogenetic position and virulence apparatus of the pear flower necrosis pathogen Erwinia piriflorinigrans CFBP 5888T as assessed by comparative genomics.</title>
        <authorList>
            <person name="Smits T.H."/>
            <person name="Rezzonico F."/>
            <person name="Lopez M.M."/>
            <person name="Blom J."/>
            <person name="Goesmann A."/>
            <person name="Frey J.E."/>
            <person name="Duffy B."/>
        </authorList>
    </citation>
    <scope>NUCLEOTIDE SEQUENCE [LARGE SCALE GENOMIC DNA]</scope>
    <source>
        <strain evidence="9">CFBP5888</strain>
    </source>
</reference>
<dbReference type="GO" id="GO:0004564">
    <property type="term" value="F:beta-fructofuranosidase activity"/>
    <property type="evidence" value="ECO:0007669"/>
    <property type="project" value="UniProtKB-EC"/>
</dbReference>
<gene>
    <name evidence="8" type="primary">scrB</name>
    <name evidence="8" type="ORF">EPIR_2745</name>
</gene>
<evidence type="ECO:0000259" key="7">
    <source>
        <dbReference type="Pfam" id="PF08244"/>
    </source>
</evidence>
<dbReference type="EC" id="3.2.1.26" evidence="4"/>
<evidence type="ECO:0000256" key="3">
    <source>
        <dbReference type="ARBA" id="ARBA00023295"/>
    </source>
</evidence>
<keyword evidence="3 4" id="KW-0326">Glycosidase</keyword>
<organism evidence="8 9">
    <name type="scientific">Erwinia piriflorinigrans CFBP 5888</name>
    <dbReference type="NCBI Taxonomy" id="1161919"/>
    <lineage>
        <taxon>Bacteria</taxon>
        <taxon>Pseudomonadati</taxon>
        <taxon>Pseudomonadota</taxon>
        <taxon>Gammaproteobacteria</taxon>
        <taxon>Enterobacterales</taxon>
        <taxon>Erwiniaceae</taxon>
        <taxon>Erwinia</taxon>
    </lineage>
</organism>
<dbReference type="PROSITE" id="PS00609">
    <property type="entry name" value="GLYCOSYL_HYDROL_F32"/>
    <property type="match status" value="1"/>
</dbReference>
<dbReference type="PANTHER" id="PTHR43101">
    <property type="entry name" value="BETA-FRUCTOSIDASE"/>
    <property type="match status" value="1"/>
</dbReference>
<sequence>MSDKHLLKQTLHAVMNGYRRHPADRHRPQWHLSPVVGLMNDPNGFIQFQGRYHLFYQWNPLACDHSTKFWGHWSSADLINWQNEPVALIPCESFDIDGCFSGSAVDDHGQLVLVYTGNVMLDNDDRTAWQCIARQNEQGEFDKQAVLGQLQGYTGHIRDPKVWRHEDSWYMVLAAQDLQLRGKVLLLKSPDLVSWTLLGEIAGSQLRDTGTFGYMWECPDLFNLDGHDVLISCPQGVDAEERRYLNQYQCGYLLGELDYNKGDYPHGPFLELDYGHEFYAPQTTLSDDGRRLLVGWMGVPDQDEFSQPTLQHGWLHMMSCPRELSVREGQLYQVPARELLALRTAGQQAEGRADTLPVFSADSAELLLQVAGSFELAIGETLWLKCDPEGITLSRKGLSSPGDERRYWSGAVEKLQILLDSSSIEIFINDGAGVMTSRYFPIERPELIFSGSAMLTVNYWRLRETELGGRPSPVAASAAR</sequence>
<dbReference type="AlphaFoldDB" id="V5Z9S2"/>
<protein>
    <recommendedName>
        <fullName evidence="4">Sucrose-6-phosphate hydrolase</fullName>
        <ecNumber evidence="4">3.2.1.26</ecNumber>
    </recommendedName>
    <alternativeName>
        <fullName evidence="5">Invertase</fullName>
    </alternativeName>
</protein>
<evidence type="ECO:0000256" key="1">
    <source>
        <dbReference type="ARBA" id="ARBA00009902"/>
    </source>
</evidence>
<evidence type="ECO:0000313" key="8">
    <source>
        <dbReference type="EMBL" id="CCG88108.1"/>
    </source>
</evidence>
<dbReference type="GO" id="GO:0005985">
    <property type="term" value="P:sucrose metabolic process"/>
    <property type="evidence" value="ECO:0007669"/>
    <property type="project" value="UniProtKB-UniPathway"/>
</dbReference>
<evidence type="ECO:0000256" key="5">
    <source>
        <dbReference type="RuleBase" id="RU365015"/>
    </source>
</evidence>
<dbReference type="CDD" id="cd18623">
    <property type="entry name" value="GH32_ScrB-like"/>
    <property type="match status" value="1"/>
</dbReference>
<feature type="domain" description="Glycosyl hydrolase family 32 C-terminal" evidence="7">
    <location>
        <begin position="413"/>
        <end position="443"/>
    </location>
</feature>
<dbReference type="Gene3D" id="2.115.10.20">
    <property type="entry name" value="Glycosyl hydrolase domain, family 43"/>
    <property type="match status" value="1"/>
</dbReference>
<proteinExistence type="inferred from homology"/>
<comment type="subcellular location">
    <subcellularLocation>
        <location evidence="5">Cytoplasm</location>
    </subcellularLocation>
</comment>
<keyword evidence="5" id="KW-0119">Carbohydrate metabolism</keyword>